<protein>
    <submittedName>
        <fullName evidence="1">Uncharacterized protein</fullName>
    </submittedName>
</protein>
<name>A0ACC1PGU4_9APHY</name>
<evidence type="ECO:0000313" key="1">
    <source>
        <dbReference type="EMBL" id="KAJ2990913.1"/>
    </source>
</evidence>
<proteinExistence type="predicted"/>
<reference evidence="1" key="1">
    <citation type="submission" date="2022-08" db="EMBL/GenBank/DDBJ databases">
        <title>Genome Sequence of Pycnoporus sanguineus.</title>
        <authorList>
            <person name="Buettner E."/>
        </authorList>
    </citation>
    <scope>NUCLEOTIDE SEQUENCE</scope>
    <source>
        <strain evidence="1">CG-C14</strain>
    </source>
</reference>
<dbReference type="Proteomes" id="UP001144978">
    <property type="component" value="Unassembled WGS sequence"/>
</dbReference>
<gene>
    <name evidence="1" type="ORF">NUW54_g8338</name>
</gene>
<keyword evidence="2" id="KW-1185">Reference proteome</keyword>
<organism evidence="1 2">
    <name type="scientific">Trametes sanguinea</name>
    <dbReference type="NCBI Taxonomy" id="158606"/>
    <lineage>
        <taxon>Eukaryota</taxon>
        <taxon>Fungi</taxon>
        <taxon>Dikarya</taxon>
        <taxon>Basidiomycota</taxon>
        <taxon>Agaricomycotina</taxon>
        <taxon>Agaricomycetes</taxon>
        <taxon>Polyporales</taxon>
        <taxon>Polyporaceae</taxon>
        <taxon>Trametes</taxon>
    </lineage>
</organism>
<comment type="caution">
    <text evidence="1">The sequence shown here is derived from an EMBL/GenBank/DDBJ whole genome shotgun (WGS) entry which is preliminary data.</text>
</comment>
<dbReference type="EMBL" id="JANSHE010002564">
    <property type="protein sequence ID" value="KAJ2990913.1"/>
    <property type="molecule type" value="Genomic_DNA"/>
</dbReference>
<sequence>MVILAYRHQTARAHEKHPSVATEYESGPTTRSIRMSSSERSPEGLYTRHSVPSTHTRRALALSLTLTHWTPIQYQNPSEEANGLPGDILTGRIACPRSRAPGTILWLPPNTLPTAFLVSPTCYAPARPSLN</sequence>
<accession>A0ACC1PGU4</accession>
<evidence type="ECO:0000313" key="2">
    <source>
        <dbReference type="Proteomes" id="UP001144978"/>
    </source>
</evidence>